<evidence type="ECO:0000313" key="2">
    <source>
        <dbReference type="Proteomes" id="UP000299102"/>
    </source>
</evidence>
<gene>
    <name evidence="1" type="ORF">EVAR_47887_1</name>
</gene>
<proteinExistence type="predicted"/>
<dbReference type="EMBL" id="BGZK01001127">
    <property type="protein sequence ID" value="GBP71941.1"/>
    <property type="molecule type" value="Genomic_DNA"/>
</dbReference>
<name>A0A4C1Y6S4_EUMVA</name>
<organism evidence="1 2">
    <name type="scientific">Eumeta variegata</name>
    <name type="common">Bagworm moth</name>
    <name type="synonym">Eumeta japonica</name>
    <dbReference type="NCBI Taxonomy" id="151549"/>
    <lineage>
        <taxon>Eukaryota</taxon>
        <taxon>Metazoa</taxon>
        <taxon>Ecdysozoa</taxon>
        <taxon>Arthropoda</taxon>
        <taxon>Hexapoda</taxon>
        <taxon>Insecta</taxon>
        <taxon>Pterygota</taxon>
        <taxon>Neoptera</taxon>
        <taxon>Endopterygota</taxon>
        <taxon>Lepidoptera</taxon>
        <taxon>Glossata</taxon>
        <taxon>Ditrysia</taxon>
        <taxon>Tineoidea</taxon>
        <taxon>Psychidae</taxon>
        <taxon>Oiketicinae</taxon>
        <taxon>Eumeta</taxon>
    </lineage>
</organism>
<accession>A0A4C1Y6S4</accession>
<sequence length="138" mass="15759">MAYKPDQVFSQRNGRRPVLCRHSSASFHRWLLLDVVYPSPLRPTSSATDELVKVLDHRWLSAIQDRSSWQPRRNAYSQKKLISKGRYHGMVNGQYSVVESRERAASDTSLNLAVVKPFQRNSDDSAKVISESDPSQLD</sequence>
<comment type="caution">
    <text evidence="1">The sequence shown here is derived from an EMBL/GenBank/DDBJ whole genome shotgun (WGS) entry which is preliminary data.</text>
</comment>
<protein>
    <submittedName>
        <fullName evidence="1">Uncharacterized protein</fullName>
    </submittedName>
</protein>
<evidence type="ECO:0000313" key="1">
    <source>
        <dbReference type="EMBL" id="GBP71941.1"/>
    </source>
</evidence>
<keyword evidence="2" id="KW-1185">Reference proteome</keyword>
<reference evidence="1 2" key="1">
    <citation type="journal article" date="2019" name="Commun. Biol.">
        <title>The bagworm genome reveals a unique fibroin gene that provides high tensile strength.</title>
        <authorList>
            <person name="Kono N."/>
            <person name="Nakamura H."/>
            <person name="Ohtoshi R."/>
            <person name="Tomita M."/>
            <person name="Numata K."/>
            <person name="Arakawa K."/>
        </authorList>
    </citation>
    <scope>NUCLEOTIDE SEQUENCE [LARGE SCALE GENOMIC DNA]</scope>
</reference>
<dbReference type="AlphaFoldDB" id="A0A4C1Y6S4"/>
<dbReference type="Proteomes" id="UP000299102">
    <property type="component" value="Unassembled WGS sequence"/>
</dbReference>